<dbReference type="PROSITE" id="PS51257">
    <property type="entry name" value="PROKAR_LIPOPROTEIN"/>
    <property type="match status" value="1"/>
</dbReference>
<proteinExistence type="predicted"/>
<protein>
    <submittedName>
        <fullName evidence="2">Nuclear calmodulin-binding protein</fullName>
    </submittedName>
</protein>
<evidence type="ECO:0000256" key="1">
    <source>
        <dbReference type="SAM" id="SignalP"/>
    </source>
</evidence>
<reference evidence="2" key="1">
    <citation type="submission" date="2015-05" db="EMBL/GenBank/DDBJ databases">
        <title>Permanent draft genome of Rhodopirellula islandicus K833.</title>
        <authorList>
            <person name="Kizina J."/>
            <person name="Richter M."/>
            <person name="Glockner F.O."/>
            <person name="Harder J."/>
        </authorList>
    </citation>
    <scope>NUCLEOTIDE SEQUENCE [LARGE SCALE GENOMIC DNA]</scope>
    <source>
        <strain evidence="2">K833</strain>
    </source>
</reference>
<dbReference type="RefSeq" id="WP_047814211.1">
    <property type="nucleotide sequence ID" value="NZ_LECT01000017.1"/>
</dbReference>
<evidence type="ECO:0000313" key="2">
    <source>
        <dbReference type="EMBL" id="KLU05820.1"/>
    </source>
</evidence>
<feature type="chain" id="PRO_5005248649" evidence="1">
    <location>
        <begin position="21"/>
        <end position="136"/>
    </location>
</feature>
<dbReference type="AlphaFoldDB" id="A0A0J1BH00"/>
<dbReference type="STRING" id="595434.RISK_002452"/>
<dbReference type="OrthoDB" id="281093at2"/>
<keyword evidence="3" id="KW-1185">Reference proteome</keyword>
<name>A0A0J1BH00_RHOIS</name>
<dbReference type="Proteomes" id="UP000036367">
    <property type="component" value="Unassembled WGS sequence"/>
</dbReference>
<accession>A0A0J1BH00</accession>
<dbReference type="PATRIC" id="fig|595434.4.peg.2340"/>
<comment type="caution">
    <text evidence="2">The sequence shown here is derived from an EMBL/GenBank/DDBJ whole genome shotgun (WGS) entry which is preliminary data.</text>
</comment>
<sequence>MYQRATILAAAAAVFFVGFACDSPQAAAQGYGAPVAMGAGGTLPNGMGQMGYQGQRAYGQSWGSSAANTDWNRMYHYPYVYYPQNFWGQDYYKSSDSLYHRYPTEMRIPVYNKSWHNYYPSNRRFHKGHHFILDTF</sequence>
<keyword evidence="1" id="KW-0732">Signal</keyword>
<evidence type="ECO:0000313" key="3">
    <source>
        <dbReference type="Proteomes" id="UP000036367"/>
    </source>
</evidence>
<dbReference type="EMBL" id="LECT01000017">
    <property type="protein sequence ID" value="KLU05820.1"/>
    <property type="molecule type" value="Genomic_DNA"/>
</dbReference>
<organism evidence="2 3">
    <name type="scientific">Rhodopirellula islandica</name>
    <dbReference type="NCBI Taxonomy" id="595434"/>
    <lineage>
        <taxon>Bacteria</taxon>
        <taxon>Pseudomonadati</taxon>
        <taxon>Planctomycetota</taxon>
        <taxon>Planctomycetia</taxon>
        <taxon>Pirellulales</taxon>
        <taxon>Pirellulaceae</taxon>
        <taxon>Rhodopirellula</taxon>
    </lineage>
</organism>
<feature type="signal peptide" evidence="1">
    <location>
        <begin position="1"/>
        <end position="20"/>
    </location>
</feature>
<gene>
    <name evidence="2" type="ORF">RISK_002452</name>
</gene>